<evidence type="ECO:0000313" key="1">
    <source>
        <dbReference type="EMBL" id="GBP85354.1"/>
    </source>
</evidence>
<dbReference type="AlphaFoldDB" id="A0A4C1ZE23"/>
<proteinExistence type="predicted"/>
<evidence type="ECO:0000313" key="2">
    <source>
        <dbReference type="Proteomes" id="UP000299102"/>
    </source>
</evidence>
<name>A0A4C1ZE23_EUMVA</name>
<accession>A0A4C1ZE23</accession>
<sequence>MTTTPLVQPRQLHNSKLKACLNVPLARERIESSGIVPHILELSSHLDNDSHILVCFDPRAHSIDVIVVHSAGRAIYTKFVTERDTTTFEFCESVYRQKKPGEALLSC</sequence>
<comment type="caution">
    <text evidence="1">The sequence shown here is derived from an EMBL/GenBank/DDBJ whole genome shotgun (WGS) entry which is preliminary data.</text>
</comment>
<protein>
    <submittedName>
        <fullName evidence="1">Uncharacterized protein</fullName>
    </submittedName>
</protein>
<dbReference type="OrthoDB" id="1470350at2759"/>
<gene>
    <name evidence="1" type="ORF">EVAR_78837_1</name>
</gene>
<dbReference type="EMBL" id="BGZK01001731">
    <property type="protein sequence ID" value="GBP85354.1"/>
    <property type="molecule type" value="Genomic_DNA"/>
</dbReference>
<reference evidence="1 2" key="1">
    <citation type="journal article" date="2019" name="Commun. Biol.">
        <title>The bagworm genome reveals a unique fibroin gene that provides high tensile strength.</title>
        <authorList>
            <person name="Kono N."/>
            <person name="Nakamura H."/>
            <person name="Ohtoshi R."/>
            <person name="Tomita M."/>
            <person name="Numata K."/>
            <person name="Arakawa K."/>
        </authorList>
    </citation>
    <scope>NUCLEOTIDE SEQUENCE [LARGE SCALE GENOMIC DNA]</scope>
</reference>
<dbReference type="Proteomes" id="UP000299102">
    <property type="component" value="Unassembled WGS sequence"/>
</dbReference>
<keyword evidence="2" id="KW-1185">Reference proteome</keyword>
<organism evidence="1 2">
    <name type="scientific">Eumeta variegata</name>
    <name type="common">Bagworm moth</name>
    <name type="synonym">Eumeta japonica</name>
    <dbReference type="NCBI Taxonomy" id="151549"/>
    <lineage>
        <taxon>Eukaryota</taxon>
        <taxon>Metazoa</taxon>
        <taxon>Ecdysozoa</taxon>
        <taxon>Arthropoda</taxon>
        <taxon>Hexapoda</taxon>
        <taxon>Insecta</taxon>
        <taxon>Pterygota</taxon>
        <taxon>Neoptera</taxon>
        <taxon>Endopterygota</taxon>
        <taxon>Lepidoptera</taxon>
        <taxon>Glossata</taxon>
        <taxon>Ditrysia</taxon>
        <taxon>Tineoidea</taxon>
        <taxon>Psychidae</taxon>
        <taxon>Oiketicinae</taxon>
        <taxon>Eumeta</taxon>
    </lineage>
</organism>